<keyword evidence="7" id="KW-1278">Translocase</keyword>
<protein>
    <submittedName>
        <fullName evidence="10">Taurine transporter ATP-binding subunit</fullName>
        <ecNumber evidence="10">3.6.3.36</ecNumber>
    </submittedName>
</protein>
<dbReference type="Pfam" id="PF00005">
    <property type="entry name" value="ABC_tran"/>
    <property type="match status" value="1"/>
</dbReference>
<dbReference type="SMART" id="SM00382">
    <property type="entry name" value="AAA"/>
    <property type="match status" value="1"/>
</dbReference>
<dbReference type="InterPro" id="IPR003439">
    <property type="entry name" value="ABC_transporter-like_ATP-bd"/>
</dbReference>
<dbReference type="SUPFAM" id="SSF52540">
    <property type="entry name" value="P-loop containing nucleoside triphosphate hydrolases"/>
    <property type="match status" value="1"/>
</dbReference>
<dbReference type="OrthoDB" id="9807242at2"/>
<evidence type="ECO:0000259" key="9">
    <source>
        <dbReference type="PROSITE" id="PS50893"/>
    </source>
</evidence>
<keyword evidence="10" id="KW-0378">Hydrolase</keyword>
<evidence type="ECO:0000256" key="3">
    <source>
        <dbReference type="ARBA" id="ARBA00022475"/>
    </source>
</evidence>
<dbReference type="Proteomes" id="UP000241158">
    <property type="component" value="Unassembled WGS sequence"/>
</dbReference>
<keyword evidence="4" id="KW-0997">Cell inner membrane</keyword>
<name>A0A2P7AUG8_9HYPH</name>
<gene>
    <name evidence="10" type="primary">tauB</name>
    <name evidence="10" type="ORF">CU100_09205</name>
</gene>
<dbReference type="GO" id="GO:0005524">
    <property type="term" value="F:ATP binding"/>
    <property type="evidence" value="ECO:0007669"/>
    <property type="project" value="UniProtKB-KW"/>
</dbReference>
<evidence type="ECO:0000256" key="1">
    <source>
        <dbReference type="ARBA" id="ARBA00005417"/>
    </source>
</evidence>
<reference evidence="11" key="1">
    <citation type="submission" date="2017-11" db="EMBL/GenBank/DDBJ databases">
        <authorList>
            <person name="Kuznetsova I."/>
            <person name="Sazanova A."/>
            <person name="Chirak E."/>
            <person name="Safronova V."/>
            <person name="Willems A."/>
        </authorList>
    </citation>
    <scope>NUCLEOTIDE SEQUENCE [LARGE SCALE GENOMIC DNA]</scope>
    <source>
        <strain evidence="11">PEPV15</strain>
    </source>
</reference>
<evidence type="ECO:0000256" key="8">
    <source>
        <dbReference type="ARBA" id="ARBA00023136"/>
    </source>
</evidence>
<keyword evidence="2" id="KW-0813">Transport</keyword>
<evidence type="ECO:0000256" key="7">
    <source>
        <dbReference type="ARBA" id="ARBA00022967"/>
    </source>
</evidence>
<keyword evidence="11" id="KW-1185">Reference proteome</keyword>
<proteinExistence type="inferred from homology"/>
<comment type="similarity">
    <text evidence="1">Belongs to the ABC transporter superfamily.</text>
</comment>
<feature type="domain" description="ABC transporter" evidence="9">
    <location>
        <begin position="4"/>
        <end position="234"/>
    </location>
</feature>
<dbReference type="InterPro" id="IPR017871">
    <property type="entry name" value="ABC_transporter-like_CS"/>
</dbReference>
<dbReference type="Gene3D" id="3.40.50.300">
    <property type="entry name" value="P-loop containing nucleotide triphosphate hydrolases"/>
    <property type="match status" value="1"/>
</dbReference>
<evidence type="ECO:0000256" key="4">
    <source>
        <dbReference type="ARBA" id="ARBA00022519"/>
    </source>
</evidence>
<organism evidence="10 11">
    <name type="scientific">Phyllobacterium endophyticum</name>
    <dbReference type="NCBI Taxonomy" id="1149773"/>
    <lineage>
        <taxon>Bacteria</taxon>
        <taxon>Pseudomonadati</taxon>
        <taxon>Pseudomonadota</taxon>
        <taxon>Alphaproteobacteria</taxon>
        <taxon>Hyphomicrobiales</taxon>
        <taxon>Phyllobacteriaceae</taxon>
        <taxon>Phyllobacterium</taxon>
    </lineage>
</organism>
<sequence>MLQIRNASVRFPAADGSTVHALDHVSLDIPPSSIVVALGASGCGKSTLLNSIAGFLPLTEGSITLDGVEIKQPGGDRGVVFQKDTLLPWANVIDNVALGLKYQGVPKSERYESARKLLRLVDLTEFADKPPYELSGGMRQRVGIARALATDPKILLMDEPFGALDSLTRETMQQLLASLWARTEKQIFFITHSIEEALILGTEIVVMSPRPGRIIARYSADFVRQFAETGDIGPIMSDPRFIELREAIRDLIHRPDTRGFGGLQ</sequence>
<accession>A0A2P7AUG8</accession>
<dbReference type="PROSITE" id="PS50893">
    <property type="entry name" value="ABC_TRANSPORTER_2"/>
    <property type="match status" value="1"/>
</dbReference>
<evidence type="ECO:0000256" key="2">
    <source>
        <dbReference type="ARBA" id="ARBA00022448"/>
    </source>
</evidence>
<dbReference type="InterPro" id="IPR050166">
    <property type="entry name" value="ABC_transporter_ATP-bind"/>
</dbReference>
<dbReference type="CDD" id="cd03293">
    <property type="entry name" value="ABC_NrtD_SsuB_transporters"/>
    <property type="match status" value="1"/>
</dbReference>
<dbReference type="EC" id="3.6.3.36" evidence="10"/>
<dbReference type="GO" id="GO:0016887">
    <property type="term" value="F:ATP hydrolysis activity"/>
    <property type="evidence" value="ECO:0007669"/>
    <property type="project" value="InterPro"/>
</dbReference>
<dbReference type="InterPro" id="IPR027417">
    <property type="entry name" value="P-loop_NTPase"/>
</dbReference>
<dbReference type="InterPro" id="IPR003593">
    <property type="entry name" value="AAA+_ATPase"/>
</dbReference>
<keyword evidence="5" id="KW-0547">Nucleotide-binding</keyword>
<evidence type="ECO:0000313" key="10">
    <source>
        <dbReference type="EMBL" id="PSH57862.1"/>
    </source>
</evidence>
<dbReference type="PANTHER" id="PTHR42788">
    <property type="entry name" value="TAURINE IMPORT ATP-BINDING PROTEIN-RELATED"/>
    <property type="match status" value="1"/>
</dbReference>
<keyword evidence="8" id="KW-0472">Membrane</keyword>
<keyword evidence="6 10" id="KW-0067">ATP-binding</keyword>
<dbReference type="RefSeq" id="WP_106716301.1">
    <property type="nucleotide sequence ID" value="NZ_JACHXT010000001.1"/>
</dbReference>
<comment type="caution">
    <text evidence="10">The sequence shown here is derived from an EMBL/GenBank/DDBJ whole genome shotgun (WGS) entry which is preliminary data.</text>
</comment>
<keyword evidence="3" id="KW-1003">Cell membrane</keyword>
<evidence type="ECO:0000313" key="11">
    <source>
        <dbReference type="Proteomes" id="UP000241158"/>
    </source>
</evidence>
<evidence type="ECO:0000256" key="6">
    <source>
        <dbReference type="ARBA" id="ARBA00022840"/>
    </source>
</evidence>
<dbReference type="PROSITE" id="PS00211">
    <property type="entry name" value="ABC_TRANSPORTER_1"/>
    <property type="match status" value="1"/>
</dbReference>
<dbReference type="AlphaFoldDB" id="A0A2P7AUG8"/>
<evidence type="ECO:0000256" key="5">
    <source>
        <dbReference type="ARBA" id="ARBA00022741"/>
    </source>
</evidence>
<dbReference type="PANTHER" id="PTHR42788:SF18">
    <property type="entry name" value="TAURINE IMPORT ATP-BINDING PROTEIN TAUB"/>
    <property type="match status" value="1"/>
</dbReference>
<dbReference type="EMBL" id="PGGN01000002">
    <property type="protein sequence ID" value="PSH57862.1"/>
    <property type="molecule type" value="Genomic_DNA"/>
</dbReference>